<keyword evidence="1" id="KW-1133">Transmembrane helix</keyword>
<feature type="transmembrane region" description="Helical" evidence="1">
    <location>
        <begin position="102"/>
        <end position="120"/>
    </location>
</feature>
<dbReference type="RefSeq" id="WP_344879800.1">
    <property type="nucleotide sequence ID" value="NZ_BAABAL010000018.1"/>
</dbReference>
<organism evidence="2 3">
    <name type="scientific">Allokutzneria multivorans</name>
    <dbReference type="NCBI Taxonomy" id="1142134"/>
    <lineage>
        <taxon>Bacteria</taxon>
        <taxon>Bacillati</taxon>
        <taxon>Actinomycetota</taxon>
        <taxon>Actinomycetes</taxon>
        <taxon>Pseudonocardiales</taxon>
        <taxon>Pseudonocardiaceae</taxon>
        <taxon>Allokutzneria</taxon>
    </lineage>
</organism>
<dbReference type="EMBL" id="BAABAL010000018">
    <property type="protein sequence ID" value="GAA4021482.1"/>
    <property type="molecule type" value="Genomic_DNA"/>
</dbReference>
<protein>
    <recommendedName>
        <fullName evidence="4">Phosphopantetheine adenylyltransferase</fullName>
    </recommendedName>
</protein>
<evidence type="ECO:0008006" key="4">
    <source>
        <dbReference type="Google" id="ProtNLM"/>
    </source>
</evidence>
<keyword evidence="1" id="KW-0472">Membrane</keyword>
<evidence type="ECO:0000256" key="1">
    <source>
        <dbReference type="SAM" id="Phobius"/>
    </source>
</evidence>
<dbReference type="Proteomes" id="UP001501747">
    <property type="component" value="Unassembled WGS sequence"/>
</dbReference>
<feature type="transmembrane region" description="Helical" evidence="1">
    <location>
        <begin position="48"/>
        <end position="67"/>
    </location>
</feature>
<keyword evidence="3" id="KW-1185">Reference proteome</keyword>
<proteinExistence type="predicted"/>
<comment type="caution">
    <text evidence="2">The sequence shown here is derived from an EMBL/GenBank/DDBJ whole genome shotgun (WGS) entry which is preliminary data.</text>
</comment>
<evidence type="ECO:0000313" key="3">
    <source>
        <dbReference type="Proteomes" id="UP001501747"/>
    </source>
</evidence>
<reference evidence="3" key="1">
    <citation type="journal article" date="2019" name="Int. J. Syst. Evol. Microbiol.">
        <title>The Global Catalogue of Microorganisms (GCM) 10K type strain sequencing project: providing services to taxonomists for standard genome sequencing and annotation.</title>
        <authorList>
            <consortium name="The Broad Institute Genomics Platform"/>
            <consortium name="The Broad Institute Genome Sequencing Center for Infectious Disease"/>
            <person name="Wu L."/>
            <person name="Ma J."/>
        </authorList>
    </citation>
    <scope>NUCLEOTIDE SEQUENCE [LARGE SCALE GENOMIC DNA]</scope>
    <source>
        <strain evidence="3">JCM 17342</strain>
    </source>
</reference>
<sequence length="129" mass="13336">MRRERIAQALLVLAGLINIAPSLGALSLDLSRAAYGVGIAGPDMEALFRHRAVLLGLLGATLVVSAFRPRLRAVAVTVNAASFGTFVLCGLIGGPLNAELTRVVWIDVAGLVVLAALAGAKAERVVHDS</sequence>
<feature type="transmembrane region" description="Helical" evidence="1">
    <location>
        <begin position="74"/>
        <end position="96"/>
    </location>
</feature>
<keyword evidence="1" id="KW-0812">Transmembrane</keyword>
<name>A0ABP7T632_9PSEU</name>
<gene>
    <name evidence="2" type="ORF">GCM10022247_52080</name>
</gene>
<accession>A0ABP7T632</accession>
<evidence type="ECO:0000313" key="2">
    <source>
        <dbReference type="EMBL" id="GAA4021482.1"/>
    </source>
</evidence>